<keyword evidence="1" id="KW-0812">Transmembrane</keyword>
<protein>
    <recommendedName>
        <fullName evidence="4">BshB3 potential contributor to bacillithiol synthesis</fullName>
    </recommendedName>
</protein>
<evidence type="ECO:0008006" key="4">
    <source>
        <dbReference type="Google" id="ProtNLM"/>
    </source>
</evidence>
<accession>A0A511ZJC7</accession>
<reference evidence="2 3" key="1">
    <citation type="submission" date="2019-07" db="EMBL/GenBank/DDBJ databases">
        <title>Whole genome shotgun sequence of Oceanobacillus sojae NBRC 105379.</title>
        <authorList>
            <person name="Hosoyama A."/>
            <person name="Uohara A."/>
            <person name="Ohji S."/>
            <person name="Ichikawa N."/>
        </authorList>
    </citation>
    <scope>NUCLEOTIDE SEQUENCE [LARGE SCALE GENOMIC DNA]</scope>
    <source>
        <strain evidence="2 3">NBRC 105379</strain>
    </source>
</reference>
<sequence>MMNILIIVVIVVCILALIGTLLITRMLDDNYERKKSFSSLSYIYFLGLPAIILASVLIWVFI</sequence>
<gene>
    <name evidence="2" type="ORF">OSO01_22900</name>
</gene>
<keyword evidence="1" id="KW-0472">Membrane</keyword>
<dbReference type="Proteomes" id="UP000321558">
    <property type="component" value="Unassembled WGS sequence"/>
</dbReference>
<keyword evidence="1" id="KW-1133">Transmembrane helix</keyword>
<feature type="transmembrane region" description="Helical" evidence="1">
    <location>
        <begin position="39"/>
        <end position="61"/>
    </location>
</feature>
<dbReference type="EMBL" id="BJYM01000008">
    <property type="protein sequence ID" value="GEN87551.1"/>
    <property type="molecule type" value="Genomic_DNA"/>
</dbReference>
<feature type="transmembrane region" description="Helical" evidence="1">
    <location>
        <begin position="6"/>
        <end position="27"/>
    </location>
</feature>
<dbReference type="AlphaFoldDB" id="A0A511ZJC7"/>
<comment type="caution">
    <text evidence="2">The sequence shown here is derived from an EMBL/GenBank/DDBJ whole genome shotgun (WGS) entry which is preliminary data.</text>
</comment>
<name>A0A511ZJC7_9BACI</name>
<organism evidence="2 3">
    <name type="scientific">Oceanobacillus sojae</name>
    <dbReference type="NCBI Taxonomy" id="582851"/>
    <lineage>
        <taxon>Bacteria</taxon>
        <taxon>Bacillati</taxon>
        <taxon>Bacillota</taxon>
        <taxon>Bacilli</taxon>
        <taxon>Bacillales</taxon>
        <taxon>Bacillaceae</taxon>
        <taxon>Oceanobacillus</taxon>
    </lineage>
</organism>
<dbReference type="OrthoDB" id="2721893at2"/>
<evidence type="ECO:0000313" key="3">
    <source>
        <dbReference type="Proteomes" id="UP000321558"/>
    </source>
</evidence>
<dbReference type="RefSeq" id="WP_147210507.1">
    <property type="nucleotide sequence ID" value="NZ_BJYM01000008.1"/>
</dbReference>
<evidence type="ECO:0000256" key="1">
    <source>
        <dbReference type="SAM" id="Phobius"/>
    </source>
</evidence>
<keyword evidence="3" id="KW-1185">Reference proteome</keyword>
<proteinExistence type="predicted"/>
<evidence type="ECO:0000313" key="2">
    <source>
        <dbReference type="EMBL" id="GEN87551.1"/>
    </source>
</evidence>